<dbReference type="InterPro" id="IPR011008">
    <property type="entry name" value="Dimeric_a/b-barrel"/>
</dbReference>
<evidence type="ECO:0000313" key="2">
    <source>
        <dbReference type="EMBL" id="KRO46617.1"/>
    </source>
</evidence>
<dbReference type="PROSITE" id="PS51725">
    <property type="entry name" value="ABM"/>
    <property type="match status" value="1"/>
</dbReference>
<dbReference type="Proteomes" id="UP000051017">
    <property type="component" value="Unassembled WGS sequence"/>
</dbReference>
<dbReference type="Gene3D" id="3.30.70.100">
    <property type="match status" value="1"/>
</dbReference>
<gene>
    <name evidence="2" type="ORF">ABR75_08800</name>
</gene>
<comment type="caution">
    <text evidence="2">The sequence shown here is derived from an EMBL/GenBank/DDBJ whole genome shotgun (WGS) entry which is preliminary data.</text>
</comment>
<dbReference type="PANTHER" id="PTHR33336">
    <property type="entry name" value="QUINOL MONOOXYGENASE YGIN-RELATED"/>
    <property type="match status" value="1"/>
</dbReference>
<evidence type="ECO:0000313" key="3">
    <source>
        <dbReference type="Proteomes" id="UP000051017"/>
    </source>
</evidence>
<dbReference type="SUPFAM" id="SSF54909">
    <property type="entry name" value="Dimeric alpha+beta barrel"/>
    <property type="match status" value="1"/>
</dbReference>
<dbReference type="InterPro" id="IPR050744">
    <property type="entry name" value="AI-2_Isomerase_LsrG"/>
</dbReference>
<name>A0A0R2Q8F4_9ACTN</name>
<dbReference type="Pfam" id="PF03992">
    <property type="entry name" value="ABM"/>
    <property type="match status" value="1"/>
</dbReference>
<accession>A0A0R2Q8F4</accession>
<organism evidence="2 3">
    <name type="scientific">Acidimicrobiia bacterium BACL6 MAG-120924-bin43</name>
    <dbReference type="NCBI Taxonomy" id="1655583"/>
    <lineage>
        <taxon>Bacteria</taxon>
        <taxon>Bacillati</taxon>
        <taxon>Actinomycetota</taxon>
        <taxon>Acidimicrobiia</taxon>
        <taxon>acIV cluster</taxon>
    </lineage>
</organism>
<protein>
    <recommendedName>
        <fullName evidence="1">ABM domain-containing protein</fullName>
    </recommendedName>
</protein>
<dbReference type="AlphaFoldDB" id="A0A0R2Q8F4"/>
<reference evidence="2 3" key="1">
    <citation type="submission" date="2015-10" db="EMBL/GenBank/DDBJ databases">
        <title>Metagenome-Assembled Genomes uncover a global brackish microbiome.</title>
        <authorList>
            <person name="Hugerth L.W."/>
            <person name="Larsson J."/>
            <person name="Alneberg J."/>
            <person name="Lindh M.V."/>
            <person name="Legrand C."/>
            <person name="Pinhassi J."/>
            <person name="Andersson A.F."/>
        </authorList>
    </citation>
    <scope>NUCLEOTIDE SEQUENCE [LARGE SCALE GENOMIC DNA]</scope>
    <source>
        <strain evidence="2">BACL6 MAG-120924-bin43</strain>
    </source>
</reference>
<dbReference type="InterPro" id="IPR007138">
    <property type="entry name" value="ABM_dom"/>
</dbReference>
<evidence type="ECO:0000259" key="1">
    <source>
        <dbReference type="PROSITE" id="PS51725"/>
    </source>
</evidence>
<proteinExistence type="predicted"/>
<sequence length="101" mass="10760">MSKVAIAVKIRVKAGQRDAMTAAVQPGLATAQGESGTLTYLFHHDLVDENVVWFYELYEDDASAKAHSSSAAFATWSQSLAPFVDGAPEMSFLKPVGGKGL</sequence>
<dbReference type="GO" id="GO:0003824">
    <property type="term" value="F:catalytic activity"/>
    <property type="evidence" value="ECO:0007669"/>
    <property type="project" value="TreeGrafter"/>
</dbReference>
<dbReference type="EMBL" id="LIBJ01000262">
    <property type="protein sequence ID" value="KRO46617.1"/>
    <property type="molecule type" value="Genomic_DNA"/>
</dbReference>
<feature type="domain" description="ABM" evidence="1">
    <location>
        <begin position="4"/>
        <end position="92"/>
    </location>
</feature>
<dbReference type="PANTHER" id="PTHR33336:SF3">
    <property type="entry name" value="ABM DOMAIN-CONTAINING PROTEIN"/>
    <property type="match status" value="1"/>
</dbReference>